<evidence type="ECO:0000256" key="1">
    <source>
        <dbReference type="ARBA" id="ARBA00012493"/>
    </source>
</evidence>
<dbReference type="SUPFAM" id="SSF53098">
    <property type="entry name" value="Ribonuclease H-like"/>
    <property type="match status" value="1"/>
</dbReference>
<evidence type="ECO:0000313" key="5">
    <source>
        <dbReference type="EMBL" id="KAK3910109.1"/>
    </source>
</evidence>
<sequence>MRWMMTLSAYSFEVRYRPGQQHGNADALSRLPLPGQEGPIDPVDPPVRYVYYLEINGKRQPDSPPITARHIADETSRDGQLSQVLEWARNGWPRGAPGGELGEYWRKRDQISVTAGCLFWGRRVIVPAALRQDALARLHSPHQGIVRSKAMARITFWWPRLDAGIEDIVARCVVCREQRADPPKPPFRPWPESRPWGRIHMDFGHTEEGHFLVAADAETKWLEAWWAPSESTRVVVRCLRTVFGRFGDPDLVVSDNGTPFTSQEMAEFVQSRGIKHLTIARGCSWSNGLAERAVRTVKTLLKRFSGEKEERMAQVLEAMRFTPNAEGWSPAEALLGWQPMNALKRMLPDLEPRAAGGLPEKGQDLTRAQTFKRGDAVSIRDFRGRGHPKWLNARVVSPLGKRLWWCRSEEGEIYKRHISQMFRRVEGEQRVEAEGGAGETPRRGEADLREVLQEKRKDKEQRQDLRQVLDRKKREEEDVLELDWEEEDLLGGTEDLGIDLEEFQVMLQNQGMSPPPVSAPVGPPGARVAGETSPPRRGRLPVFEGKKDDRQGRGSPQGMPGPSQGRRRDGGASVTRTFVCGDRAQDQPGRGGALRTPARGAVAGVKEQEEQATPTQQVGRGSATRRPAQDVGVRATRPPEPPGAAEAAAGPQPPRGKTPSSAERNRKRAERRKRLRQRAQEANRPLTLNAEARRREARRALHFEKEKEDETDEEVAPTVRSTIQRPQRTRRLPLRFQK</sequence>
<feature type="compositionally biased region" description="Basic residues" evidence="3">
    <location>
        <begin position="727"/>
        <end position="738"/>
    </location>
</feature>
<dbReference type="PROSITE" id="PS50994">
    <property type="entry name" value="INTEGRASE"/>
    <property type="match status" value="1"/>
</dbReference>
<reference evidence="5" key="1">
    <citation type="submission" date="2021-07" db="EMBL/GenBank/DDBJ databases">
        <authorList>
            <person name="Catto M.A."/>
            <person name="Jacobson A."/>
            <person name="Kennedy G."/>
            <person name="Labadie P."/>
            <person name="Hunt B.G."/>
            <person name="Srinivasan R."/>
        </authorList>
    </citation>
    <scope>NUCLEOTIDE SEQUENCE</scope>
    <source>
        <strain evidence="5">PL_HMW_Pooled</strain>
        <tissue evidence="5">Head</tissue>
    </source>
</reference>
<feature type="coiled-coil region" evidence="2">
    <location>
        <begin position="448"/>
        <end position="475"/>
    </location>
</feature>
<evidence type="ECO:0000313" key="6">
    <source>
        <dbReference type="Proteomes" id="UP001219518"/>
    </source>
</evidence>
<dbReference type="EMBL" id="JAHWGI010000147">
    <property type="protein sequence ID" value="KAK3910109.1"/>
    <property type="molecule type" value="Genomic_DNA"/>
</dbReference>
<dbReference type="Gene3D" id="1.10.340.70">
    <property type="match status" value="1"/>
</dbReference>
<feature type="compositionally biased region" description="Basic residues" evidence="3">
    <location>
        <begin position="665"/>
        <end position="677"/>
    </location>
</feature>
<evidence type="ECO:0000256" key="3">
    <source>
        <dbReference type="SAM" id="MobiDB-lite"/>
    </source>
</evidence>
<feature type="domain" description="Integrase catalytic" evidence="4">
    <location>
        <begin position="191"/>
        <end position="347"/>
    </location>
</feature>
<dbReference type="Pfam" id="PF17921">
    <property type="entry name" value="Integrase_H2C2"/>
    <property type="match status" value="1"/>
</dbReference>
<dbReference type="Proteomes" id="UP001219518">
    <property type="component" value="Unassembled WGS sequence"/>
</dbReference>
<dbReference type="PANTHER" id="PTHR37984">
    <property type="entry name" value="PROTEIN CBG26694"/>
    <property type="match status" value="1"/>
</dbReference>
<dbReference type="FunFam" id="1.10.340.70:FF:000003">
    <property type="entry name" value="Protein CBG25708"/>
    <property type="match status" value="1"/>
</dbReference>
<feature type="compositionally biased region" description="Basic and acidic residues" evidence="3">
    <location>
        <begin position="691"/>
        <end position="708"/>
    </location>
</feature>
<reference evidence="5" key="2">
    <citation type="journal article" date="2023" name="BMC Genomics">
        <title>Pest status, molecular evolution, and epigenetic factors derived from the genome assembly of Frankliniella fusca, a thysanopteran phytovirus vector.</title>
        <authorList>
            <person name="Catto M.A."/>
            <person name="Labadie P.E."/>
            <person name="Jacobson A.L."/>
            <person name="Kennedy G.G."/>
            <person name="Srinivasan R."/>
            <person name="Hunt B.G."/>
        </authorList>
    </citation>
    <scope>NUCLEOTIDE SEQUENCE</scope>
    <source>
        <strain evidence="5">PL_HMW_Pooled</strain>
    </source>
</reference>
<dbReference type="Pfam" id="PF00665">
    <property type="entry name" value="rve"/>
    <property type="match status" value="1"/>
</dbReference>
<accession>A0AAE1GW63</accession>
<comment type="caution">
    <text evidence="5">The sequence shown here is derived from an EMBL/GenBank/DDBJ whole genome shotgun (WGS) entry which is preliminary data.</text>
</comment>
<dbReference type="Gene3D" id="3.30.420.10">
    <property type="entry name" value="Ribonuclease H-like superfamily/Ribonuclease H"/>
    <property type="match status" value="1"/>
</dbReference>
<dbReference type="InterPro" id="IPR012337">
    <property type="entry name" value="RNaseH-like_sf"/>
</dbReference>
<dbReference type="AlphaFoldDB" id="A0AAE1GW63"/>
<gene>
    <name evidence="5" type="ORF">KUF71_000687</name>
</gene>
<evidence type="ECO:0000256" key="2">
    <source>
        <dbReference type="SAM" id="Coils"/>
    </source>
</evidence>
<dbReference type="InterPro" id="IPR036397">
    <property type="entry name" value="RNaseH_sf"/>
</dbReference>
<proteinExistence type="predicted"/>
<evidence type="ECO:0000259" key="4">
    <source>
        <dbReference type="PROSITE" id="PS50994"/>
    </source>
</evidence>
<dbReference type="InterPro" id="IPR050951">
    <property type="entry name" value="Retrovirus_Pol_polyprotein"/>
</dbReference>
<feature type="region of interest" description="Disordered" evidence="3">
    <location>
        <begin position="510"/>
        <end position="738"/>
    </location>
</feature>
<dbReference type="EC" id="2.7.7.49" evidence="1"/>
<keyword evidence="2" id="KW-0175">Coiled coil</keyword>
<feature type="compositionally biased region" description="Pro residues" evidence="3">
    <location>
        <begin position="513"/>
        <end position="523"/>
    </location>
</feature>
<protein>
    <recommendedName>
        <fullName evidence="1">RNA-directed DNA polymerase</fullName>
        <ecNumber evidence="1">2.7.7.49</ecNumber>
    </recommendedName>
</protein>
<dbReference type="PANTHER" id="PTHR37984:SF5">
    <property type="entry name" value="PROTEIN NYNRIN-LIKE"/>
    <property type="match status" value="1"/>
</dbReference>
<keyword evidence="6" id="KW-1185">Reference proteome</keyword>
<dbReference type="GO" id="GO:0003964">
    <property type="term" value="F:RNA-directed DNA polymerase activity"/>
    <property type="evidence" value="ECO:0007669"/>
    <property type="project" value="UniProtKB-EC"/>
</dbReference>
<organism evidence="5 6">
    <name type="scientific">Frankliniella fusca</name>
    <dbReference type="NCBI Taxonomy" id="407009"/>
    <lineage>
        <taxon>Eukaryota</taxon>
        <taxon>Metazoa</taxon>
        <taxon>Ecdysozoa</taxon>
        <taxon>Arthropoda</taxon>
        <taxon>Hexapoda</taxon>
        <taxon>Insecta</taxon>
        <taxon>Pterygota</taxon>
        <taxon>Neoptera</taxon>
        <taxon>Paraneoptera</taxon>
        <taxon>Thysanoptera</taxon>
        <taxon>Terebrantia</taxon>
        <taxon>Thripoidea</taxon>
        <taxon>Thripidae</taxon>
        <taxon>Frankliniella</taxon>
    </lineage>
</organism>
<name>A0AAE1GW63_9NEOP</name>
<dbReference type="InterPro" id="IPR001584">
    <property type="entry name" value="Integrase_cat-core"/>
</dbReference>
<dbReference type="GO" id="GO:0003676">
    <property type="term" value="F:nucleic acid binding"/>
    <property type="evidence" value="ECO:0007669"/>
    <property type="project" value="InterPro"/>
</dbReference>
<dbReference type="InterPro" id="IPR041588">
    <property type="entry name" value="Integrase_H2C2"/>
</dbReference>
<feature type="compositionally biased region" description="Low complexity" evidence="3">
    <location>
        <begin position="553"/>
        <end position="564"/>
    </location>
</feature>
<dbReference type="GO" id="GO:0015074">
    <property type="term" value="P:DNA integration"/>
    <property type="evidence" value="ECO:0007669"/>
    <property type="project" value="InterPro"/>
</dbReference>